<gene>
    <name evidence="10" type="ORF">CDEB00056_LOCUS12848</name>
</gene>
<dbReference type="PROSITE" id="PS50216">
    <property type="entry name" value="DHHC"/>
    <property type="match status" value="1"/>
</dbReference>
<feature type="transmembrane region" description="Helical" evidence="7">
    <location>
        <begin position="322"/>
        <end position="344"/>
    </location>
</feature>
<evidence type="ECO:0000256" key="7">
    <source>
        <dbReference type="RuleBase" id="RU079119"/>
    </source>
</evidence>
<organism evidence="10">
    <name type="scientific">Chaetoceros debilis</name>
    <dbReference type="NCBI Taxonomy" id="122233"/>
    <lineage>
        <taxon>Eukaryota</taxon>
        <taxon>Sar</taxon>
        <taxon>Stramenopiles</taxon>
        <taxon>Ochrophyta</taxon>
        <taxon>Bacillariophyta</taxon>
        <taxon>Coscinodiscophyceae</taxon>
        <taxon>Chaetocerotophycidae</taxon>
        <taxon>Chaetocerotales</taxon>
        <taxon>Chaetocerotaceae</taxon>
        <taxon>Chaetoceros</taxon>
    </lineage>
</organism>
<evidence type="ECO:0000256" key="3">
    <source>
        <dbReference type="ARBA" id="ARBA00022692"/>
    </source>
</evidence>
<accession>A0A7S3Q739</accession>
<comment type="subcellular location">
    <subcellularLocation>
        <location evidence="1">Membrane</location>
        <topology evidence="1">Multi-pass membrane protein</topology>
    </subcellularLocation>
</comment>
<feature type="compositionally biased region" description="Basic and acidic residues" evidence="8">
    <location>
        <begin position="91"/>
        <end position="101"/>
    </location>
</feature>
<feature type="transmembrane region" description="Helical" evidence="7">
    <location>
        <begin position="364"/>
        <end position="388"/>
    </location>
</feature>
<dbReference type="GO" id="GO:0016020">
    <property type="term" value="C:membrane"/>
    <property type="evidence" value="ECO:0007669"/>
    <property type="project" value="UniProtKB-SubCell"/>
</dbReference>
<keyword evidence="5 7" id="KW-0472">Membrane</keyword>
<dbReference type="GO" id="GO:0019706">
    <property type="term" value="F:protein-cysteine S-palmitoyltransferase activity"/>
    <property type="evidence" value="ECO:0007669"/>
    <property type="project" value="UniProtKB-EC"/>
</dbReference>
<reference evidence="10" key="1">
    <citation type="submission" date="2021-01" db="EMBL/GenBank/DDBJ databases">
        <authorList>
            <person name="Corre E."/>
            <person name="Pelletier E."/>
            <person name="Niang G."/>
            <person name="Scheremetjew M."/>
            <person name="Finn R."/>
            <person name="Kale V."/>
            <person name="Holt S."/>
            <person name="Cochrane G."/>
            <person name="Meng A."/>
            <person name="Brown T."/>
            <person name="Cohen L."/>
        </authorList>
    </citation>
    <scope>NUCLEOTIDE SEQUENCE</scope>
    <source>
        <strain evidence="10">MM31A-1</strain>
    </source>
</reference>
<sequence length="459" mass="51443">MVINDRESTPLMISPKGGGRLAPRPTARRSANAANAAQQVTDDEMENIVNPNNGRLPTRRRNGNIPPRHQNGPMETHYFSGKFDPPPPDLTRPEDQSERRPSTGNNNKLFAIATKSLQSTVQRISKVCGIVTRTIKPLWQKGPLSSKTKTKKINTSFGSENSVERYEDNYNDLPYQCTFGTSTDNGIWLNYSDQPGLIMSSMVSFMIIYSGFTVTLLANHNSLNSIVSATYCTICALALSCHAKTQLTDPGSIPSHTSPHGHAVPTEADGANRAEFPMCSVCETYKPPRCHHCRICNRCIAGMDHHCPWMNNCIGTGNLKHFILFLIYVWMASFYALLIFGFNYFFCGNEECIFPNGLVHLVRIMTLLCVGALIFTSNMIVSVLWGIMTGMGTIDRLKKQELETIEQCEEEPVPWTDVFGIGAYWTWILPIDPLFDDYDRVMGYASTQRLLREKNMSMI</sequence>
<evidence type="ECO:0000259" key="9">
    <source>
        <dbReference type="Pfam" id="PF01529"/>
    </source>
</evidence>
<evidence type="ECO:0000256" key="4">
    <source>
        <dbReference type="ARBA" id="ARBA00022989"/>
    </source>
</evidence>
<protein>
    <recommendedName>
        <fullName evidence="7">Palmitoyltransferase</fullName>
        <ecNumber evidence="7">2.3.1.225</ecNumber>
    </recommendedName>
</protein>
<evidence type="ECO:0000256" key="1">
    <source>
        <dbReference type="ARBA" id="ARBA00004141"/>
    </source>
</evidence>
<dbReference type="InterPro" id="IPR039859">
    <property type="entry name" value="PFA4/ZDH16/20/ERF2-like"/>
</dbReference>
<dbReference type="AlphaFoldDB" id="A0A7S3Q739"/>
<dbReference type="InterPro" id="IPR001594">
    <property type="entry name" value="Palmitoyltrfase_DHHC"/>
</dbReference>
<comment type="catalytic activity">
    <reaction evidence="7">
        <text>L-cysteinyl-[protein] + hexadecanoyl-CoA = S-hexadecanoyl-L-cysteinyl-[protein] + CoA</text>
        <dbReference type="Rhea" id="RHEA:36683"/>
        <dbReference type="Rhea" id="RHEA-COMP:10131"/>
        <dbReference type="Rhea" id="RHEA-COMP:11032"/>
        <dbReference type="ChEBI" id="CHEBI:29950"/>
        <dbReference type="ChEBI" id="CHEBI:57287"/>
        <dbReference type="ChEBI" id="CHEBI:57379"/>
        <dbReference type="ChEBI" id="CHEBI:74151"/>
        <dbReference type="EC" id="2.3.1.225"/>
    </reaction>
</comment>
<evidence type="ECO:0000313" key="10">
    <source>
        <dbReference type="EMBL" id="CAE0467995.1"/>
    </source>
</evidence>
<evidence type="ECO:0000256" key="6">
    <source>
        <dbReference type="ARBA" id="ARBA00023315"/>
    </source>
</evidence>
<keyword evidence="3 7" id="KW-0812">Transmembrane</keyword>
<feature type="domain" description="Palmitoyltransferase DHHC" evidence="9">
    <location>
        <begin position="278"/>
        <end position="400"/>
    </location>
</feature>
<evidence type="ECO:0000256" key="8">
    <source>
        <dbReference type="SAM" id="MobiDB-lite"/>
    </source>
</evidence>
<dbReference type="EC" id="2.3.1.225" evidence="7"/>
<comment type="similarity">
    <text evidence="7">Belongs to the DHHC palmitoyltransferase family.</text>
</comment>
<keyword evidence="2 7" id="KW-0808">Transferase</keyword>
<proteinExistence type="inferred from homology"/>
<dbReference type="Pfam" id="PF01529">
    <property type="entry name" value="DHHC"/>
    <property type="match status" value="1"/>
</dbReference>
<name>A0A7S3Q739_9STRA</name>
<dbReference type="PANTHER" id="PTHR12246">
    <property type="entry name" value="PALMITOYLTRANSFERASE ZDHHC16"/>
    <property type="match status" value="1"/>
</dbReference>
<dbReference type="EMBL" id="HBIO01016678">
    <property type="protein sequence ID" value="CAE0467995.1"/>
    <property type="molecule type" value="Transcribed_RNA"/>
</dbReference>
<evidence type="ECO:0000256" key="5">
    <source>
        <dbReference type="ARBA" id="ARBA00023136"/>
    </source>
</evidence>
<feature type="region of interest" description="Disordered" evidence="8">
    <location>
        <begin position="1"/>
        <end position="107"/>
    </location>
</feature>
<keyword evidence="6 7" id="KW-0012">Acyltransferase</keyword>
<evidence type="ECO:0000256" key="2">
    <source>
        <dbReference type="ARBA" id="ARBA00022679"/>
    </source>
</evidence>
<keyword evidence="4 7" id="KW-1133">Transmembrane helix</keyword>
<comment type="domain">
    <text evidence="7">The DHHC domain is required for palmitoyltransferase activity.</text>
</comment>
<feature type="compositionally biased region" description="Low complexity" evidence="8">
    <location>
        <begin position="22"/>
        <end position="37"/>
    </location>
</feature>
<feature type="transmembrane region" description="Helical" evidence="7">
    <location>
        <begin position="197"/>
        <end position="218"/>
    </location>
</feature>